<evidence type="ECO:0000256" key="3">
    <source>
        <dbReference type="ARBA" id="ARBA00022692"/>
    </source>
</evidence>
<dbReference type="AlphaFoldDB" id="I8UE27"/>
<sequence length="264" mass="27034">MLSIFLLTAALGAVVGLLAGLLGIGGGLIIVPVLVVLLPFFDVIPAEHAMVVAIATSLASIIITSVSSVRAHHKRNNVSWNIALPVMLGAGLGALLVGYLAHNLSGNTLQLIFGVAVGILALRMLISRSTTGKAALPGLIPLGSFAALLGSFAALLGIGGGALIVPMLNYFSVDMRRAIGCAAASGIAIAVFGTVGYVSAGWQHYQLNAGFIGYIYLPALLGVISTSIFTTSIGASLTQKLPVMTIKRVFGIFLLVVSARMVLA</sequence>
<comment type="caution">
    <text evidence="7">The sequence shown here is derived from an EMBL/GenBank/DDBJ whole genome shotgun (WGS) entry which is preliminary data.</text>
</comment>
<protein>
    <recommendedName>
        <fullName evidence="6">Probable membrane transporter protein</fullName>
    </recommendedName>
</protein>
<proteinExistence type="inferred from homology"/>
<keyword evidence="4 6" id="KW-1133">Transmembrane helix</keyword>
<feature type="transmembrane region" description="Helical" evidence="6">
    <location>
        <begin position="81"/>
        <end position="102"/>
    </location>
</feature>
<keyword evidence="5 6" id="KW-0472">Membrane</keyword>
<feature type="transmembrane region" description="Helical" evidence="6">
    <location>
        <begin position="7"/>
        <end position="37"/>
    </location>
</feature>
<dbReference type="GO" id="GO:0005886">
    <property type="term" value="C:plasma membrane"/>
    <property type="evidence" value="ECO:0007669"/>
    <property type="project" value="UniProtKB-SubCell"/>
</dbReference>
<evidence type="ECO:0000256" key="6">
    <source>
        <dbReference type="RuleBase" id="RU363041"/>
    </source>
</evidence>
<feature type="transmembrane region" description="Helical" evidence="6">
    <location>
        <begin position="245"/>
        <end position="263"/>
    </location>
</feature>
<feature type="transmembrane region" description="Helical" evidence="6">
    <location>
        <begin position="177"/>
        <end position="199"/>
    </location>
</feature>
<name>I8UE27_9ALTE</name>
<evidence type="ECO:0000256" key="5">
    <source>
        <dbReference type="ARBA" id="ARBA00023136"/>
    </source>
</evidence>
<evidence type="ECO:0000256" key="4">
    <source>
        <dbReference type="ARBA" id="ARBA00022989"/>
    </source>
</evidence>
<reference evidence="7 8" key="1">
    <citation type="journal article" date="2012" name="J. Bacteriol.">
        <title>Genome Sequence of Pectin-Degrading Alishewanella agri, Isolated from Landfill Soil.</title>
        <authorList>
            <person name="Kim J."/>
            <person name="Jung J."/>
            <person name="Sung J.S."/>
            <person name="Chun J."/>
            <person name="Park W."/>
        </authorList>
    </citation>
    <scope>NUCLEOTIDE SEQUENCE [LARGE SCALE GENOMIC DNA]</scope>
    <source>
        <strain evidence="7 8">BL06</strain>
    </source>
</reference>
<dbReference type="InterPro" id="IPR002781">
    <property type="entry name" value="TM_pro_TauE-like"/>
</dbReference>
<comment type="similarity">
    <text evidence="2 6">Belongs to the 4-toluene sulfonate uptake permease (TSUP) (TC 2.A.102) family.</text>
</comment>
<gene>
    <name evidence="7" type="ORF">AGRI_00115</name>
</gene>
<comment type="subcellular location">
    <subcellularLocation>
        <location evidence="6">Cell membrane</location>
        <topology evidence="6">Multi-pass membrane protein</topology>
    </subcellularLocation>
    <subcellularLocation>
        <location evidence="1">Membrane</location>
        <topology evidence="1">Multi-pass membrane protein</topology>
    </subcellularLocation>
</comment>
<feature type="transmembrane region" description="Helical" evidence="6">
    <location>
        <begin position="49"/>
        <end position="69"/>
    </location>
</feature>
<keyword evidence="8" id="KW-1185">Reference proteome</keyword>
<feature type="transmembrane region" description="Helical" evidence="6">
    <location>
        <begin position="211"/>
        <end position="233"/>
    </location>
</feature>
<organism evidence="7 8">
    <name type="scientific">Alishewanella agri BL06</name>
    <dbReference type="NCBI Taxonomy" id="1195246"/>
    <lineage>
        <taxon>Bacteria</taxon>
        <taxon>Pseudomonadati</taxon>
        <taxon>Pseudomonadota</taxon>
        <taxon>Gammaproteobacteria</taxon>
        <taxon>Alteromonadales</taxon>
        <taxon>Alteromonadaceae</taxon>
        <taxon>Alishewanella</taxon>
    </lineage>
</organism>
<feature type="transmembrane region" description="Helical" evidence="6">
    <location>
        <begin position="108"/>
        <end position="126"/>
    </location>
</feature>
<dbReference type="eggNOG" id="COG0730">
    <property type="taxonomic scope" value="Bacteria"/>
</dbReference>
<dbReference type="Proteomes" id="UP000035062">
    <property type="component" value="Unassembled WGS sequence"/>
</dbReference>
<feature type="transmembrane region" description="Helical" evidence="6">
    <location>
        <begin position="138"/>
        <end position="165"/>
    </location>
</feature>
<evidence type="ECO:0000313" key="7">
    <source>
        <dbReference type="EMBL" id="EIW90228.1"/>
    </source>
</evidence>
<dbReference type="PANTHER" id="PTHR43483">
    <property type="entry name" value="MEMBRANE TRANSPORTER PROTEIN HI_0806-RELATED"/>
    <property type="match status" value="1"/>
</dbReference>
<dbReference type="STRING" id="1195246.AGRI_00115"/>
<evidence type="ECO:0000256" key="2">
    <source>
        <dbReference type="ARBA" id="ARBA00009142"/>
    </source>
</evidence>
<dbReference type="Pfam" id="PF01925">
    <property type="entry name" value="TauE"/>
    <property type="match status" value="1"/>
</dbReference>
<evidence type="ECO:0000256" key="1">
    <source>
        <dbReference type="ARBA" id="ARBA00004141"/>
    </source>
</evidence>
<dbReference type="PANTHER" id="PTHR43483:SF3">
    <property type="entry name" value="MEMBRANE TRANSPORTER PROTEIN HI_0806-RELATED"/>
    <property type="match status" value="1"/>
</dbReference>
<dbReference type="EMBL" id="AKKU01000001">
    <property type="protein sequence ID" value="EIW90228.1"/>
    <property type="molecule type" value="Genomic_DNA"/>
</dbReference>
<keyword evidence="3 6" id="KW-0812">Transmembrane</keyword>
<keyword evidence="6" id="KW-1003">Cell membrane</keyword>
<accession>I8UE27</accession>
<dbReference type="PATRIC" id="fig|1195246.3.peg.23"/>
<evidence type="ECO:0000313" key="8">
    <source>
        <dbReference type="Proteomes" id="UP000035062"/>
    </source>
</evidence>
<dbReference type="RefSeq" id="WP_008983008.1">
    <property type="nucleotide sequence ID" value="NZ_AKKU01000001.1"/>
</dbReference>